<name>A0A1W1CTA6_9ZZZZ</name>
<organism evidence="1">
    <name type="scientific">hydrothermal vent metagenome</name>
    <dbReference type="NCBI Taxonomy" id="652676"/>
    <lineage>
        <taxon>unclassified sequences</taxon>
        <taxon>metagenomes</taxon>
        <taxon>ecological metagenomes</taxon>
    </lineage>
</organism>
<proteinExistence type="predicted"/>
<dbReference type="AlphaFoldDB" id="A0A1W1CTA6"/>
<reference evidence="1" key="1">
    <citation type="submission" date="2016-10" db="EMBL/GenBank/DDBJ databases">
        <authorList>
            <person name="de Groot N.N."/>
        </authorList>
    </citation>
    <scope>NUCLEOTIDE SEQUENCE</scope>
</reference>
<protein>
    <submittedName>
        <fullName evidence="1">Uncharacterized protein</fullName>
    </submittedName>
</protein>
<evidence type="ECO:0000313" key="1">
    <source>
        <dbReference type="EMBL" id="SFV68922.1"/>
    </source>
</evidence>
<gene>
    <name evidence="1" type="ORF">MNB_SM-6-1075</name>
</gene>
<dbReference type="EMBL" id="FPHK01000127">
    <property type="protein sequence ID" value="SFV68922.1"/>
    <property type="molecule type" value="Genomic_DNA"/>
</dbReference>
<sequence>MKKIIIAIFLLSTTIIAKPLHIVHYDPFKKAKVLLKRTAPKTIYFQHKTLKITAIFNNKAYINGRFYGINSVVNGYKIIHIHNKFIQVKKHGKISTIPLIKQNFLGTINRRGLE</sequence>
<accession>A0A1W1CTA6</accession>